<dbReference type="PANTHER" id="PTHR13803:SF39">
    <property type="entry name" value="SECRETORY 24AB, ISOFORM A"/>
    <property type="match status" value="1"/>
</dbReference>
<sequence length="243" mass="27618">MVSIKIGNLEYCAQLDATGRRVDLNQRPEVTKGTVEYVAPTDYMVRPPMLPVYFFLIDVSITAVRSVMVEVVAQTINSCLDELPGIPRTQIGFATFDSTIHFYNMKMLVVSDLDDIFVPLPDYLLVNLSESRSVVETFLDSLPSMFQDKVNLESAFGPALKAAFMIMVTLKDNDNEMSRRLKKVLEKFRSTDCAYYQLCHLVRQGEHPKEGFFLLSNLFEDQMGANIGYADWMLQISRQVQQA</sequence>
<dbReference type="SMR" id="K7N2I3"/>
<dbReference type="InterPro" id="IPR050550">
    <property type="entry name" value="SEC23_SEC24_subfamily"/>
</dbReference>
<dbReference type="Gene3D" id="3.40.50.410">
    <property type="entry name" value="von Willebrand factor, type A domain"/>
    <property type="match status" value="1"/>
</dbReference>
<dbReference type="AlphaFoldDB" id="K7N2I3"/>
<dbReference type="GO" id="GO:0006886">
    <property type="term" value="P:intracellular protein transport"/>
    <property type="evidence" value="ECO:0007669"/>
    <property type="project" value="InterPro"/>
</dbReference>
<evidence type="ECO:0000313" key="2">
    <source>
        <dbReference type="EMBL" id="KRG90475.1"/>
    </source>
</evidence>
<dbReference type="Proteomes" id="UP000008827">
    <property type="component" value="Chromosome 20"/>
</dbReference>
<dbReference type="SUPFAM" id="SSF53300">
    <property type="entry name" value="vWA-like"/>
    <property type="match status" value="1"/>
</dbReference>
<evidence type="ECO:0000313" key="4">
    <source>
        <dbReference type="Proteomes" id="UP000008827"/>
    </source>
</evidence>
<dbReference type="GO" id="GO:0008270">
    <property type="term" value="F:zinc ion binding"/>
    <property type="evidence" value="ECO:0007669"/>
    <property type="project" value="InterPro"/>
</dbReference>
<reference evidence="3" key="2">
    <citation type="submission" date="2018-02" db="UniProtKB">
        <authorList>
            <consortium name="EnsemblPlants"/>
        </authorList>
    </citation>
    <scope>IDENTIFICATION</scope>
    <source>
        <strain evidence="3">Williams 82</strain>
    </source>
</reference>
<dbReference type="InterPro" id="IPR036174">
    <property type="entry name" value="Znf_Sec23_Sec24_sf"/>
</dbReference>
<dbReference type="InterPro" id="IPR036465">
    <property type="entry name" value="vWFA_dom_sf"/>
</dbReference>
<proteinExistence type="predicted"/>
<evidence type="ECO:0000313" key="3">
    <source>
        <dbReference type="EnsemblPlants" id="KRG90475"/>
    </source>
</evidence>
<protein>
    <recommendedName>
        <fullName evidence="1">Sec23/Sec24 trunk domain-containing protein</fullName>
    </recommendedName>
</protein>
<dbReference type="InterPro" id="IPR006896">
    <property type="entry name" value="Sec23/24_trunk_dom"/>
</dbReference>
<dbReference type="InParanoid" id="K7N2I3"/>
<reference evidence="2" key="3">
    <citation type="submission" date="2018-07" db="EMBL/GenBank/DDBJ databases">
        <title>WGS assembly of Glycine max.</title>
        <authorList>
            <person name="Schmutz J."/>
            <person name="Cannon S."/>
            <person name="Schlueter J."/>
            <person name="Ma J."/>
            <person name="Mitros T."/>
            <person name="Nelson W."/>
            <person name="Hyten D."/>
            <person name="Song Q."/>
            <person name="Thelen J."/>
            <person name="Cheng J."/>
            <person name="Xu D."/>
            <person name="Hellsten U."/>
            <person name="May G."/>
            <person name="Yu Y."/>
            <person name="Sakurai T."/>
            <person name="Umezawa T."/>
            <person name="Bhattacharyya M."/>
            <person name="Sandhu D."/>
            <person name="Valliyodan B."/>
            <person name="Lindquist E."/>
            <person name="Peto M."/>
            <person name="Grant D."/>
            <person name="Shu S."/>
            <person name="Goodstein D."/>
            <person name="Barry K."/>
            <person name="Futrell-Griggs M."/>
            <person name="Abernathy B."/>
            <person name="Du J."/>
            <person name="Tian Z."/>
            <person name="Zhu L."/>
            <person name="Gill N."/>
            <person name="Joshi T."/>
            <person name="Libault M."/>
            <person name="Sethuraman A."/>
            <person name="Zhang X."/>
            <person name="Shinozaki K."/>
            <person name="Nguyen H."/>
            <person name="Wing R."/>
            <person name="Cregan P."/>
            <person name="Specht J."/>
            <person name="Grimwood J."/>
            <person name="Rokhsar D."/>
            <person name="Stacey G."/>
            <person name="Shoemaker R."/>
            <person name="Jackson S."/>
        </authorList>
    </citation>
    <scope>NUCLEOTIDE SEQUENCE</scope>
    <source>
        <tissue evidence="2">Callus</tissue>
    </source>
</reference>
<feature type="domain" description="Sec23/Sec24 trunk" evidence="1">
    <location>
        <begin position="48"/>
        <end position="169"/>
    </location>
</feature>
<dbReference type="eggNOG" id="KOG1985">
    <property type="taxonomic scope" value="Eukaryota"/>
</dbReference>
<keyword evidence="4" id="KW-1185">Reference proteome</keyword>
<dbReference type="STRING" id="3847.K7N2I3"/>
<dbReference type="PaxDb" id="3847-GLYMA20G22574.1"/>
<dbReference type="EMBL" id="CM000853">
    <property type="protein sequence ID" value="KRG90475.1"/>
    <property type="molecule type" value="Genomic_DNA"/>
</dbReference>
<evidence type="ECO:0000259" key="1">
    <source>
        <dbReference type="Pfam" id="PF04811"/>
    </source>
</evidence>
<reference evidence="2 3" key="1">
    <citation type="journal article" date="2010" name="Nature">
        <title>Genome sequence of the palaeopolyploid soybean.</title>
        <authorList>
            <person name="Schmutz J."/>
            <person name="Cannon S.B."/>
            <person name="Schlueter J."/>
            <person name="Ma J."/>
            <person name="Mitros T."/>
            <person name="Nelson W."/>
            <person name="Hyten D.L."/>
            <person name="Song Q."/>
            <person name="Thelen J.J."/>
            <person name="Cheng J."/>
            <person name="Xu D."/>
            <person name="Hellsten U."/>
            <person name="May G.D."/>
            <person name="Yu Y."/>
            <person name="Sakurai T."/>
            <person name="Umezawa T."/>
            <person name="Bhattacharyya M.K."/>
            <person name="Sandhu D."/>
            <person name="Valliyodan B."/>
            <person name="Lindquist E."/>
            <person name="Peto M."/>
            <person name="Grant D."/>
            <person name="Shu S."/>
            <person name="Goodstein D."/>
            <person name="Barry K."/>
            <person name="Futrell-Griggs M."/>
            <person name="Abernathy B."/>
            <person name="Du J."/>
            <person name="Tian Z."/>
            <person name="Zhu L."/>
            <person name="Gill N."/>
            <person name="Joshi T."/>
            <person name="Libault M."/>
            <person name="Sethuraman A."/>
            <person name="Zhang X.-C."/>
            <person name="Shinozaki K."/>
            <person name="Nguyen H.T."/>
            <person name="Wing R.A."/>
            <person name="Cregan P."/>
            <person name="Specht J."/>
            <person name="Grimwood J."/>
            <person name="Rokhsar D."/>
            <person name="Stacey G."/>
            <person name="Shoemaker R.C."/>
            <person name="Jackson S.A."/>
        </authorList>
    </citation>
    <scope>NUCLEOTIDE SEQUENCE</scope>
    <source>
        <strain evidence="3">cv. Williams 82</strain>
        <tissue evidence="2">Callus</tissue>
    </source>
</reference>
<dbReference type="HOGENOM" id="CLU_1144273_0_0_1"/>
<dbReference type="InterPro" id="IPR036180">
    <property type="entry name" value="Gelsolin-like_dom_sf"/>
</dbReference>
<gene>
    <name evidence="2" type="ORF">GLYMA_20G093400</name>
</gene>
<dbReference type="Gramene" id="KRG90475">
    <property type="protein sequence ID" value="KRG90475"/>
    <property type="gene ID" value="GLYMA_20G093400"/>
</dbReference>
<organism evidence="2">
    <name type="scientific">Glycine max</name>
    <name type="common">Soybean</name>
    <name type="synonym">Glycine hispida</name>
    <dbReference type="NCBI Taxonomy" id="3847"/>
    <lineage>
        <taxon>Eukaryota</taxon>
        <taxon>Viridiplantae</taxon>
        <taxon>Streptophyta</taxon>
        <taxon>Embryophyta</taxon>
        <taxon>Tracheophyta</taxon>
        <taxon>Spermatophyta</taxon>
        <taxon>Magnoliopsida</taxon>
        <taxon>eudicotyledons</taxon>
        <taxon>Gunneridae</taxon>
        <taxon>Pentapetalae</taxon>
        <taxon>rosids</taxon>
        <taxon>fabids</taxon>
        <taxon>Fabales</taxon>
        <taxon>Fabaceae</taxon>
        <taxon>Papilionoideae</taxon>
        <taxon>50 kb inversion clade</taxon>
        <taxon>NPAAA clade</taxon>
        <taxon>indigoferoid/millettioid clade</taxon>
        <taxon>Phaseoleae</taxon>
        <taxon>Glycine</taxon>
        <taxon>Glycine subgen. Soja</taxon>
    </lineage>
</organism>
<dbReference type="GO" id="GO:0006888">
    <property type="term" value="P:endoplasmic reticulum to Golgi vesicle-mediated transport"/>
    <property type="evidence" value="ECO:0007669"/>
    <property type="project" value="InterPro"/>
</dbReference>
<accession>K7N2I3</accession>
<name>K7N2I3_SOYBN</name>
<dbReference type="PANTHER" id="PTHR13803">
    <property type="entry name" value="SEC24-RELATED PROTEIN"/>
    <property type="match status" value="1"/>
</dbReference>
<dbReference type="EnsemblPlants" id="KRG90475">
    <property type="protein sequence ID" value="KRG90475"/>
    <property type="gene ID" value="GLYMA_20G093400"/>
</dbReference>
<dbReference type="SUPFAM" id="SSF82754">
    <property type="entry name" value="C-terminal, gelsolin-like domain of Sec23/24"/>
    <property type="match status" value="1"/>
</dbReference>
<dbReference type="GO" id="GO:0030127">
    <property type="term" value="C:COPII vesicle coat"/>
    <property type="evidence" value="ECO:0007669"/>
    <property type="project" value="InterPro"/>
</dbReference>
<dbReference type="SUPFAM" id="SSF82919">
    <property type="entry name" value="Zn-finger domain of Sec23/24"/>
    <property type="match status" value="1"/>
</dbReference>
<dbReference type="Pfam" id="PF04811">
    <property type="entry name" value="Sec23_trunk"/>
    <property type="match status" value="1"/>
</dbReference>